<dbReference type="Proteomes" id="UP001201262">
    <property type="component" value="Unassembled WGS sequence"/>
</dbReference>
<gene>
    <name evidence="1" type="ORF">BGW36DRAFT_356404</name>
</gene>
<reference evidence="1" key="1">
    <citation type="submission" date="2021-12" db="EMBL/GenBank/DDBJ databases">
        <title>Convergent genome expansion in fungi linked to evolution of root-endophyte symbiosis.</title>
        <authorList>
            <consortium name="DOE Joint Genome Institute"/>
            <person name="Ke Y.-H."/>
            <person name="Bonito G."/>
            <person name="Liao H.-L."/>
            <person name="Looney B."/>
            <person name="Rojas-Flechas A."/>
            <person name="Nash J."/>
            <person name="Hameed K."/>
            <person name="Schadt C."/>
            <person name="Martin F."/>
            <person name="Crous P.W."/>
            <person name="Miettinen O."/>
            <person name="Magnuson J.K."/>
            <person name="Labbe J."/>
            <person name="Jacobson D."/>
            <person name="Doktycz M.J."/>
            <person name="Veneault-Fourrey C."/>
            <person name="Kuo A."/>
            <person name="Mondo S."/>
            <person name="Calhoun S."/>
            <person name="Riley R."/>
            <person name="Ohm R."/>
            <person name="LaButti K."/>
            <person name="Andreopoulos B."/>
            <person name="Pangilinan J."/>
            <person name="Nolan M."/>
            <person name="Tritt A."/>
            <person name="Clum A."/>
            <person name="Lipzen A."/>
            <person name="Daum C."/>
            <person name="Barry K."/>
            <person name="Grigoriev I.V."/>
            <person name="Vilgalys R."/>
        </authorList>
    </citation>
    <scope>NUCLEOTIDE SEQUENCE</scope>
    <source>
        <strain evidence="1">PMI_201</strain>
    </source>
</reference>
<sequence length="220" mass="25320">MAQTKGILYLLLTPGDNVIPGDCFSWFDSKCPKKLVGILGAARYAAIDDKKPEYLAVYELKHLEHFDLSQVIKAASPPANLELVDFRVYSQFSEKISPNYASAPDDRIFRTLALQPAPDLSADDYNEWYEQDHVPLLSLSPGWLKSTRWTLKEDVLFRYGSVQKDRKLCNYLAIHEYESMASFETPEFKRAITSPWRAKVMPKIENIVDERRNFKPLKII</sequence>
<evidence type="ECO:0000313" key="2">
    <source>
        <dbReference type="Proteomes" id="UP001201262"/>
    </source>
</evidence>
<proteinExistence type="predicted"/>
<name>A0AAD4PZ59_9EURO</name>
<evidence type="ECO:0000313" key="1">
    <source>
        <dbReference type="EMBL" id="KAH8702275.1"/>
    </source>
</evidence>
<dbReference type="SUPFAM" id="SSF54909">
    <property type="entry name" value="Dimeric alpha+beta barrel"/>
    <property type="match status" value="1"/>
</dbReference>
<dbReference type="RefSeq" id="XP_046075651.1">
    <property type="nucleotide sequence ID" value="XM_046213767.1"/>
</dbReference>
<dbReference type="GeneID" id="70244054"/>
<evidence type="ECO:0008006" key="3">
    <source>
        <dbReference type="Google" id="ProtNLM"/>
    </source>
</evidence>
<dbReference type="InterPro" id="IPR011008">
    <property type="entry name" value="Dimeric_a/b-barrel"/>
</dbReference>
<comment type="caution">
    <text evidence="1">The sequence shown here is derived from an EMBL/GenBank/DDBJ whole genome shotgun (WGS) entry which is preliminary data.</text>
</comment>
<keyword evidence="2" id="KW-1185">Reference proteome</keyword>
<dbReference type="EMBL" id="JAJTJA010000003">
    <property type="protein sequence ID" value="KAH8702275.1"/>
    <property type="molecule type" value="Genomic_DNA"/>
</dbReference>
<organism evidence="1 2">
    <name type="scientific">Talaromyces proteolyticus</name>
    <dbReference type="NCBI Taxonomy" id="1131652"/>
    <lineage>
        <taxon>Eukaryota</taxon>
        <taxon>Fungi</taxon>
        <taxon>Dikarya</taxon>
        <taxon>Ascomycota</taxon>
        <taxon>Pezizomycotina</taxon>
        <taxon>Eurotiomycetes</taxon>
        <taxon>Eurotiomycetidae</taxon>
        <taxon>Eurotiales</taxon>
        <taxon>Trichocomaceae</taxon>
        <taxon>Talaromyces</taxon>
        <taxon>Talaromyces sect. Bacilispori</taxon>
    </lineage>
</organism>
<accession>A0AAD4PZ59</accession>
<dbReference type="AlphaFoldDB" id="A0AAD4PZ59"/>
<protein>
    <recommendedName>
        <fullName evidence="3">EthD domain-containing protein</fullName>
    </recommendedName>
</protein>